<proteinExistence type="predicted"/>
<name>A0A1M7CLD2_9FLAO</name>
<gene>
    <name evidence="2" type="ORF">SAMN05444484_102205</name>
</gene>
<dbReference type="STRING" id="946677.SAMN05444484_102205"/>
<reference evidence="3" key="1">
    <citation type="submission" date="2016-11" db="EMBL/GenBank/DDBJ databases">
        <authorList>
            <person name="Varghese N."/>
            <person name="Submissions S."/>
        </authorList>
    </citation>
    <scope>NUCLEOTIDE SEQUENCE [LARGE SCALE GENOMIC DNA]</scope>
    <source>
        <strain evidence="3">DSM 24724</strain>
    </source>
</reference>
<sequence>MRSLRNLDIEKSIEKSKLVYTESWGEKFNTIMLYLFFVFGIICPFLVYYDPYRDHSKTGTEYYLLFFGSLFFAYAAYRKATEKYLTKIISKYDVEKNRAIINDYCKKLEFRKAVNSKDLIIYNKSDTFAINNLYQSSRIFILEKNEIYITMIKNGPKTNFPVLFSQLFLKADIKKLCS</sequence>
<dbReference type="AlphaFoldDB" id="A0A1M7CLD2"/>
<evidence type="ECO:0000256" key="1">
    <source>
        <dbReference type="SAM" id="Phobius"/>
    </source>
</evidence>
<feature type="transmembrane region" description="Helical" evidence="1">
    <location>
        <begin position="61"/>
        <end position="77"/>
    </location>
</feature>
<dbReference type="Proteomes" id="UP000184028">
    <property type="component" value="Unassembled WGS sequence"/>
</dbReference>
<keyword evidence="3" id="KW-1185">Reference proteome</keyword>
<organism evidence="2 3">
    <name type="scientific">Flavobacterium chilense</name>
    <dbReference type="NCBI Taxonomy" id="946677"/>
    <lineage>
        <taxon>Bacteria</taxon>
        <taxon>Pseudomonadati</taxon>
        <taxon>Bacteroidota</taxon>
        <taxon>Flavobacteriia</taxon>
        <taxon>Flavobacteriales</taxon>
        <taxon>Flavobacteriaceae</taxon>
        <taxon>Flavobacterium</taxon>
    </lineage>
</organism>
<dbReference type="EMBL" id="FRBT01000002">
    <property type="protein sequence ID" value="SHL68074.1"/>
    <property type="molecule type" value="Genomic_DNA"/>
</dbReference>
<keyword evidence="1" id="KW-1133">Transmembrane helix</keyword>
<dbReference type="OrthoDB" id="1248589at2"/>
<protein>
    <submittedName>
        <fullName evidence="2">Uncharacterized protein</fullName>
    </submittedName>
</protein>
<feature type="transmembrane region" description="Helical" evidence="1">
    <location>
        <begin position="31"/>
        <end position="49"/>
    </location>
</feature>
<accession>A0A1M7CLD2</accession>
<keyword evidence="1" id="KW-0812">Transmembrane</keyword>
<evidence type="ECO:0000313" key="3">
    <source>
        <dbReference type="Proteomes" id="UP000184028"/>
    </source>
</evidence>
<dbReference type="RefSeq" id="WP_068841661.1">
    <property type="nucleotide sequence ID" value="NZ_FRBT01000002.1"/>
</dbReference>
<keyword evidence="1" id="KW-0472">Membrane</keyword>
<evidence type="ECO:0000313" key="2">
    <source>
        <dbReference type="EMBL" id="SHL68074.1"/>
    </source>
</evidence>